<evidence type="ECO:0000313" key="3">
    <source>
        <dbReference type="Proteomes" id="UP000321245"/>
    </source>
</evidence>
<dbReference type="SUPFAM" id="SSF53474">
    <property type="entry name" value="alpha/beta-Hydrolases"/>
    <property type="match status" value="1"/>
</dbReference>
<dbReference type="RefSeq" id="WP_019973983.1">
    <property type="nucleotide sequence ID" value="NZ_BJXC01000002.1"/>
</dbReference>
<accession>A0A511ND36</accession>
<sequence>MDNYVKSSDASKIHYTTASQNNTITLVFVHGWLGNTNWWHNQEIYFREKYNIVEIDLAGHGKSDKSRQNWTAAQYANDIKAVVNELNSSEIILIGHSMSGAYVVEASIDLPQVKAIVLVDTLKDLDEDFTPEQAEEFMFSHYRKDFKSAVENLLPHYLFVEKTPENIKRQLQSEFLQNESDLAINVLRPLYEMDIRKIAKQVDVPVRAINSDASPTSIENNKKYFSNYDSKIITETGHYPMLEKPDAFNTLLNEIINELSV</sequence>
<proteinExistence type="predicted"/>
<dbReference type="STRING" id="1218108.GCA_000382425_00475"/>
<dbReference type="Gene3D" id="3.40.50.1820">
    <property type="entry name" value="alpha/beta hydrolase"/>
    <property type="match status" value="1"/>
</dbReference>
<dbReference type="Pfam" id="PF00561">
    <property type="entry name" value="Abhydrolase_1"/>
    <property type="match status" value="1"/>
</dbReference>
<protein>
    <submittedName>
        <fullName evidence="2">Carboxylesterase</fullName>
    </submittedName>
</protein>
<dbReference type="GeneID" id="84648751"/>
<dbReference type="InterPro" id="IPR050266">
    <property type="entry name" value="AB_hydrolase_sf"/>
</dbReference>
<dbReference type="OrthoDB" id="9780932at2"/>
<evidence type="ECO:0000313" key="2">
    <source>
        <dbReference type="EMBL" id="GEM50733.1"/>
    </source>
</evidence>
<name>A0A511ND36_9FLAO</name>
<dbReference type="Proteomes" id="UP000321245">
    <property type="component" value="Unassembled WGS sequence"/>
</dbReference>
<feature type="domain" description="AB hydrolase-1" evidence="1">
    <location>
        <begin position="25"/>
        <end position="149"/>
    </location>
</feature>
<gene>
    <name evidence="2" type="ORF">EB1_05230</name>
</gene>
<dbReference type="AlphaFoldDB" id="A0A511ND36"/>
<comment type="caution">
    <text evidence="2">The sequence shown here is derived from an EMBL/GenBank/DDBJ whole genome shotgun (WGS) entry which is preliminary data.</text>
</comment>
<organism evidence="2 3">
    <name type="scientific">Empedobacter brevis NBRC 14943 = ATCC 43319</name>
    <dbReference type="NCBI Taxonomy" id="1218108"/>
    <lineage>
        <taxon>Bacteria</taxon>
        <taxon>Pseudomonadati</taxon>
        <taxon>Bacteroidota</taxon>
        <taxon>Flavobacteriia</taxon>
        <taxon>Flavobacteriales</taxon>
        <taxon>Weeksellaceae</taxon>
        <taxon>Empedobacter</taxon>
    </lineage>
</organism>
<reference evidence="2 3" key="1">
    <citation type="submission" date="2019-07" db="EMBL/GenBank/DDBJ databases">
        <title>Whole genome shotgun sequence of Empedobacter brevis NBRC 14943.</title>
        <authorList>
            <person name="Hosoyama A."/>
            <person name="Uohara A."/>
            <person name="Ohji S."/>
            <person name="Ichikawa N."/>
        </authorList>
    </citation>
    <scope>NUCLEOTIDE SEQUENCE [LARGE SCALE GENOMIC DNA]</scope>
    <source>
        <strain evidence="2 3">NBRC 14943</strain>
    </source>
</reference>
<dbReference type="InterPro" id="IPR029058">
    <property type="entry name" value="AB_hydrolase_fold"/>
</dbReference>
<evidence type="ECO:0000259" key="1">
    <source>
        <dbReference type="Pfam" id="PF00561"/>
    </source>
</evidence>
<dbReference type="PANTHER" id="PTHR43798:SF33">
    <property type="entry name" value="HYDROLASE, PUTATIVE (AFU_ORTHOLOGUE AFUA_2G14860)-RELATED"/>
    <property type="match status" value="1"/>
</dbReference>
<dbReference type="PANTHER" id="PTHR43798">
    <property type="entry name" value="MONOACYLGLYCEROL LIPASE"/>
    <property type="match status" value="1"/>
</dbReference>
<dbReference type="GO" id="GO:0016020">
    <property type="term" value="C:membrane"/>
    <property type="evidence" value="ECO:0007669"/>
    <property type="project" value="TreeGrafter"/>
</dbReference>
<dbReference type="EMBL" id="BJXC01000002">
    <property type="protein sequence ID" value="GEM50733.1"/>
    <property type="molecule type" value="Genomic_DNA"/>
</dbReference>
<dbReference type="InterPro" id="IPR000073">
    <property type="entry name" value="AB_hydrolase_1"/>
</dbReference>
<keyword evidence="3" id="KW-1185">Reference proteome</keyword>